<keyword evidence="7" id="KW-0012">Acyltransferase</keyword>
<dbReference type="PANTHER" id="PTHR31650">
    <property type="entry name" value="O-ACYLTRANSFERASE (WSD1-LIKE) FAMILY PROTEIN"/>
    <property type="match status" value="1"/>
</dbReference>
<dbReference type="GO" id="GO:0005886">
    <property type="term" value="C:plasma membrane"/>
    <property type="evidence" value="ECO:0007669"/>
    <property type="project" value="TreeGrafter"/>
</dbReference>
<name>A0A9D7SF89_9BACT</name>
<evidence type="ECO:0000259" key="9">
    <source>
        <dbReference type="Pfam" id="PF03007"/>
    </source>
</evidence>
<evidence type="ECO:0000256" key="2">
    <source>
        <dbReference type="ARBA" id="ARBA00005189"/>
    </source>
</evidence>
<dbReference type="InterPro" id="IPR004255">
    <property type="entry name" value="O-acyltransferase_WSD1_N"/>
</dbReference>
<dbReference type="GO" id="GO:0004144">
    <property type="term" value="F:diacylglycerol O-acyltransferase activity"/>
    <property type="evidence" value="ECO:0007669"/>
    <property type="project" value="UniProtKB-EC"/>
</dbReference>
<dbReference type="EMBL" id="JADKIO010000004">
    <property type="protein sequence ID" value="MBK9795163.1"/>
    <property type="molecule type" value="Genomic_DNA"/>
</dbReference>
<accession>A0A9D7SF89</accession>
<comment type="similarity">
    <text evidence="3">Belongs to the long-chain O-acyltransferase family.</text>
</comment>
<gene>
    <name evidence="11" type="ORF">IPP58_01455</name>
</gene>
<protein>
    <recommendedName>
        <fullName evidence="4">diacylglycerol O-acyltransferase</fullName>
        <ecNumber evidence="4">2.3.1.20</ecNumber>
    </recommendedName>
</protein>
<comment type="catalytic activity">
    <reaction evidence="8">
        <text>an acyl-CoA + a 1,2-diacyl-sn-glycerol = a triacyl-sn-glycerol + CoA</text>
        <dbReference type="Rhea" id="RHEA:10868"/>
        <dbReference type="ChEBI" id="CHEBI:17815"/>
        <dbReference type="ChEBI" id="CHEBI:57287"/>
        <dbReference type="ChEBI" id="CHEBI:58342"/>
        <dbReference type="ChEBI" id="CHEBI:64615"/>
        <dbReference type="EC" id="2.3.1.20"/>
    </reaction>
</comment>
<dbReference type="Proteomes" id="UP000886657">
    <property type="component" value="Unassembled WGS sequence"/>
</dbReference>
<comment type="pathway">
    <text evidence="2">Lipid metabolism.</text>
</comment>
<dbReference type="InterPro" id="IPR009721">
    <property type="entry name" value="O-acyltransferase_WSD1_C"/>
</dbReference>
<organism evidence="11 12">
    <name type="scientific">Candidatus Geothrix skivensis</name>
    <dbReference type="NCBI Taxonomy" id="2954439"/>
    <lineage>
        <taxon>Bacteria</taxon>
        <taxon>Pseudomonadati</taxon>
        <taxon>Acidobacteriota</taxon>
        <taxon>Holophagae</taxon>
        <taxon>Holophagales</taxon>
        <taxon>Holophagaceae</taxon>
        <taxon>Geothrix</taxon>
    </lineage>
</organism>
<evidence type="ECO:0000256" key="4">
    <source>
        <dbReference type="ARBA" id="ARBA00013244"/>
    </source>
</evidence>
<reference evidence="11" key="1">
    <citation type="submission" date="2020-10" db="EMBL/GenBank/DDBJ databases">
        <title>Connecting structure to function with the recovery of over 1000 high-quality activated sludge metagenome-assembled genomes encoding full-length rRNA genes using long-read sequencing.</title>
        <authorList>
            <person name="Singleton C.M."/>
            <person name="Petriglieri F."/>
            <person name="Kristensen J.M."/>
            <person name="Kirkegaard R.H."/>
            <person name="Michaelsen T.Y."/>
            <person name="Andersen M.H."/>
            <person name="Karst S.M."/>
            <person name="Dueholm M.S."/>
            <person name="Nielsen P.H."/>
            <person name="Albertsen M."/>
        </authorList>
    </citation>
    <scope>NUCLEOTIDE SEQUENCE</scope>
    <source>
        <strain evidence="11">Skiv_18-Q3-R9-52_MAXAC.067</strain>
    </source>
</reference>
<comment type="caution">
    <text evidence="11">The sequence shown here is derived from an EMBL/GenBank/DDBJ whole genome shotgun (WGS) entry which is preliminary data.</text>
</comment>
<feature type="domain" description="O-acyltransferase WSD1 C-terminal" evidence="10">
    <location>
        <begin position="285"/>
        <end position="426"/>
    </location>
</feature>
<dbReference type="GO" id="GO:0006071">
    <property type="term" value="P:glycerol metabolic process"/>
    <property type="evidence" value="ECO:0007669"/>
    <property type="project" value="UniProtKB-KW"/>
</dbReference>
<dbReference type="EC" id="2.3.1.20" evidence="4"/>
<dbReference type="Pfam" id="PF06974">
    <property type="entry name" value="WS_DGAT_C"/>
    <property type="match status" value="1"/>
</dbReference>
<proteinExistence type="inferred from homology"/>
<comment type="pathway">
    <text evidence="1">Glycerolipid metabolism; triacylglycerol biosynthesis.</text>
</comment>
<dbReference type="GO" id="GO:0019432">
    <property type="term" value="P:triglyceride biosynthetic process"/>
    <property type="evidence" value="ECO:0007669"/>
    <property type="project" value="TreeGrafter"/>
</dbReference>
<dbReference type="Gene3D" id="3.30.559.10">
    <property type="entry name" value="Chloramphenicol acetyltransferase-like domain"/>
    <property type="match status" value="1"/>
</dbReference>
<dbReference type="SUPFAM" id="SSF52777">
    <property type="entry name" value="CoA-dependent acyltransferases"/>
    <property type="match status" value="1"/>
</dbReference>
<dbReference type="Pfam" id="PF03007">
    <property type="entry name" value="WS_DGAT_cat"/>
    <property type="match status" value="1"/>
</dbReference>
<evidence type="ECO:0000256" key="8">
    <source>
        <dbReference type="ARBA" id="ARBA00048109"/>
    </source>
</evidence>
<evidence type="ECO:0000259" key="10">
    <source>
        <dbReference type="Pfam" id="PF06974"/>
    </source>
</evidence>
<evidence type="ECO:0000256" key="6">
    <source>
        <dbReference type="ARBA" id="ARBA00022798"/>
    </source>
</evidence>
<evidence type="ECO:0000313" key="12">
    <source>
        <dbReference type="Proteomes" id="UP000886657"/>
    </source>
</evidence>
<dbReference type="InterPro" id="IPR023213">
    <property type="entry name" value="CAT-like_dom_sf"/>
</dbReference>
<feature type="domain" description="O-acyltransferase WSD1-like N-terminal" evidence="9">
    <location>
        <begin position="12"/>
        <end position="155"/>
    </location>
</feature>
<keyword evidence="6" id="KW-0319">Glycerol metabolism</keyword>
<evidence type="ECO:0000256" key="5">
    <source>
        <dbReference type="ARBA" id="ARBA00022679"/>
    </source>
</evidence>
<evidence type="ECO:0000256" key="3">
    <source>
        <dbReference type="ARBA" id="ARBA00009587"/>
    </source>
</evidence>
<sequence length="429" mass="47613">MRERVASNDAIWLQDSATNLMVINAIIVTDQLDLHTLRATFQRRIFEGPEAHRFERLRCRVTGKGHRQYWEKDPDFDLSRHIVTTNGKPLKNLEDIQAYMGQEASHGLDRHRPAWEIQVVERFEKDATALLVRIHHSIGDGEALVSLMFSLMDAPFGHANGMAHSVGPPPVADHWLGRFLRTAAIPFSAPGILLRRLAWVPDRSTMHGAALSGHKQVAWTRPLDLEVVKKAKQRIGATVNDVLMASVAGAFSTYLAHHGDAAPDRFLISMPVNVRPPGEVPRCENHFAPVPLELPAGTCNLSHRILAVKTKMDQMKRSAVPVVVYEIQRALLAFLPRALSRGLIDFLANKCTAVVTNITGPSQDLALEGRRVRSLIFWVPQRARIGVGISILSFAGKVQLGIIADEALVPDLAALIEAFEEEFEALRTL</sequence>
<evidence type="ECO:0000256" key="1">
    <source>
        <dbReference type="ARBA" id="ARBA00004771"/>
    </source>
</evidence>
<evidence type="ECO:0000256" key="7">
    <source>
        <dbReference type="ARBA" id="ARBA00023315"/>
    </source>
</evidence>
<dbReference type="AlphaFoldDB" id="A0A9D7SF89"/>
<dbReference type="InterPro" id="IPR045034">
    <property type="entry name" value="O-acyltransferase_WSD1-like"/>
</dbReference>
<keyword evidence="5" id="KW-0808">Transferase</keyword>
<dbReference type="PANTHER" id="PTHR31650:SF1">
    <property type="entry name" value="WAX ESTER SYNTHASE_DIACYLGLYCEROL ACYLTRANSFERASE 4-RELATED"/>
    <property type="match status" value="1"/>
</dbReference>
<evidence type="ECO:0000313" key="11">
    <source>
        <dbReference type="EMBL" id="MBK9795163.1"/>
    </source>
</evidence>